<keyword evidence="3 8" id="KW-0378">Hydrolase</keyword>
<dbReference type="InterPro" id="IPR050341">
    <property type="entry name" value="PP1_catalytic_subunit"/>
</dbReference>
<evidence type="ECO:0000256" key="5">
    <source>
        <dbReference type="ARBA" id="ARBA00023211"/>
    </source>
</evidence>
<dbReference type="EMBL" id="CATQJA010002708">
    <property type="protein sequence ID" value="CAJ0586403.1"/>
    <property type="molecule type" value="Genomic_DNA"/>
</dbReference>
<feature type="non-terminal residue" evidence="11">
    <location>
        <position position="1"/>
    </location>
</feature>
<dbReference type="Gene3D" id="3.60.21.10">
    <property type="match status" value="1"/>
</dbReference>
<evidence type="ECO:0000256" key="2">
    <source>
        <dbReference type="ARBA" id="ARBA00022723"/>
    </source>
</evidence>
<dbReference type="GO" id="GO:0004722">
    <property type="term" value="F:protein serine/threonine phosphatase activity"/>
    <property type="evidence" value="ECO:0007669"/>
    <property type="project" value="UniProtKB-EC"/>
</dbReference>
<evidence type="ECO:0000256" key="6">
    <source>
        <dbReference type="ARBA" id="ARBA00047761"/>
    </source>
</evidence>
<comment type="catalytic activity">
    <reaction evidence="7 8">
        <text>O-phospho-L-threonyl-[protein] + H2O = L-threonyl-[protein] + phosphate</text>
        <dbReference type="Rhea" id="RHEA:47004"/>
        <dbReference type="Rhea" id="RHEA-COMP:11060"/>
        <dbReference type="Rhea" id="RHEA-COMP:11605"/>
        <dbReference type="ChEBI" id="CHEBI:15377"/>
        <dbReference type="ChEBI" id="CHEBI:30013"/>
        <dbReference type="ChEBI" id="CHEBI:43474"/>
        <dbReference type="ChEBI" id="CHEBI:61977"/>
        <dbReference type="EC" id="3.1.3.16"/>
    </reaction>
</comment>
<dbReference type="PANTHER" id="PTHR11668">
    <property type="entry name" value="SERINE/THREONINE PROTEIN PHOSPHATASE"/>
    <property type="match status" value="1"/>
</dbReference>
<dbReference type="GO" id="GO:0005737">
    <property type="term" value="C:cytoplasm"/>
    <property type="evidence" value="ECO:0007669"/>
    <property type="project" value="TreeGrafter"/>
</dbReference>
<dbReference type="InterPro" id="IPR029052">
    <property type="entry name" value="Metallo-depent_PP-like"/>
</dbReference>
<keyword evidence="12" id="KW-1185">Reference proteome</keyword>
<dbReference type="Pfam" id="PF00149">
    <property type="entry name" value="Metallophos"/>
    <property type="match status" value="1"/>
</dbReference>
<dbReference type="InterPro" id="IPR004843">
    <property type="entry name" value="Calcineurin-like_PHP"/>
</dbReference>
<evidence type="ECO:0000256" key="4">
    <source>
        <dbReference type="ARBA" id="ARBA00022912"/>
    </source>
</evidence>
<keyword evidence="5" id="KW-0464">Manganese</keyword>
<evidence type="ECO:0000313" key="11">
    <source>
        <dbReference type="EMBL" id="CAJ0586403.1"/>
    </source>
</evidence>
<evidence type="ECO:0000313" key="12">
    <source>
        <dbReference type="Proteomes" id="UP001177023"/>
    </source>
</evidence>
<dbReference type="PRINTS" id="PR00114">
    <property type="entry name" value="STPHPHTASE"/>
</dbReference>
<dbReference type="SMART" id="SM00156">
    <property type="entry name" value="PP2Ac"/>
    <property type="match status" value="1"/>
</dbReference>
<evidence type="ECO:0000256" key="1">
    <source>
        <dbReference type="ARBA" id="ARBA00001936"/>
    </source>
</evidence>
<proteinExistence type="inferred from homology"/>
<sequence length="358" mass="40549">MADRSNRGGEGSDKIVKTELFWKLLHKQIAPKNSVDRKRINYTLAEIDSVLQAVVEVLGKDETLLTMSPPIVIVGDIHGQYYDLIRMFNTFGETNKDGSASVSGVTNGRYLFLGDYVDRGTNSLECIMMVFTLKILFPRHYGLLRGNHECRAINKVYGFYDELVDRYGQDDADALWHSFNNAFAMLPLAAMIGKKILCMHGGIMDSLHFFHAYRKAALMLSWVPNHVRGVSCYFGEDRVEAICKQLGLELIVRAHQMMQNGYHFFCNRKLITIFTAPRYFVEKNNKGATLKVDKSGKLSIKILLPTTEDKRGENVFRRELDQTYSDDSGYQVFVPPLPPANPRPSKAASKRQSQGHHG</sequence>
<dbReference type="PANTHER" id="PTHR11668:SF300">
    <property type="entry name" value="SERINE_THREONINE-PROTEIN PHOSPHATASE"/>
    <property type="match status" value="1"/>
</dbReference>
<evidence type="ECO:0000256" key="9">
    <source>
        <dbReference type="SAM" id="MobiDB-lite"/>
    </source>
</evidence>
<protein>
    <recommendedName>
        <fullName evidence="8">Serine/threonine-protein phosphatase</fullName>
        <ecNumber evidence="8">3.1.3.16</ecNumber>
    </recommendedName>
</protein>
<dbReference type="EC" id="3.1.3.16" evidence="8"/>
<keyword evidence="4" id="KW-0904">Protein phosphatase</keyword>
<dbReference type="SUPFAM" id="SSF56300">
    <property type="entry name" value="Metallo-dependent phosphatases"/>
    <property type="match status" value="1"/>
</dbReference>
<name>A0AA36DF22_9BILA</name>
<dbReference type="GO" id="GO:0005634">
    <property type="term" value="C:nucleus"/>
    <property type="evidence" value="ECO:0007669"/>
    <property type="project" value="TreeGrafter"/>
</dbReference>
<accession>A0AA36DF22</accession>
<dbReference type="InterPro" id="IPR006186">
    <property type="entry name" value="Ser/Thr-sp_prot-phosphatase"/>
</dbReference>
<dbReference type="AlphaFoldDB" id="A0AA36DF22"/>
<comment type="catalytic activity">
    <reaction evidence="6">
        <text>O-phospho-L-seryl-[protein] + H2O = L-seryl-[protein] + phosphate</text>
        <dbReference type="Rhea" id="RHEA:20629"/>
        <dbReference type="Rhea" id="RHEA-COMP:9863"/>
        <dbReference type="Rhea" id="RHEA-COMP:11604"/>
        <dbReference type="ChEBI" id="CHEBI:15377"/>
        <dbReference type="ChEBI" id="CHEBI:29999"/>
        <dbReference type="ChEBI" id="CHEBI:43474"/>
        <dbReference type="ChEBI" id="CHEBI:83421"/>
        <dbReference type="EC" id="3.1.3.16"/>
    </reaction>
</comment>
<comment type="caution">
    <text evidence="11">The sequence shown here is derived from an EMBL/GenBank/DDBJ whole genome shotgun (WGS) entry which is preliminary data.</text>
</comment>
<reference evidence="11" key="1">
    <citation type="submission" date="2023-06" db="EMBL/GenBank/DDBJ databases">
        <authorList>
            <person name="Delattre M."/>
        </authorList>
    </citation>
    <scope>NUCLEOTIDE SEQUENCE</scope>
    <source>
        <strain evidence="11">AF72</strain>
    </source>
</reference>
<evidence type="ECO:0000256" key="8">
    <source>
        <dbReference type="RuleBase" id="RU004273"/>
    </source>
</evidence>
<gene>
    <name evidence="11" type="ORF">MSPICULIGERA_LOCUS24409</name>
</gene>
<evidence type="ECO:0000259" key="10">
    <source>
        <dbReference type="PROSITE" id="PS00125"/>
    </source>
</evidence>
<dbReference type="PROSITE" id="PS00125">
    <property type="entry name" value="SER_THR_PHOSPHATASE"/>
    <property type="match status" value="1"/>
</dbReference>
<evidence type="ECO:0000256" key="7">
    <source>
        <dbReference type="ARBA" id="ARBA00048336"/>
    </source>
</evidence>
<comment type="similarity">
    <text evidence="8">Belongs to the PPP phosphatase family.</text>
</comment>
<evidence type="ECO:0000256" key="3">
    <source>
        <dbReference type="ARBA" id="ARBA00022801"/>
    </source>
</evidence>
<comment type="cofactor">
    <cofactor evidence="1">
        <name>Mn(2+)</name>
        <dbReference type="ChEBI" id="CHEBI:29035"/>
    </cofactor>
</comment>
<feature type="domain" description="Serine/threonine specific protein phosphatases" evidence="10">
    <location>
        <begin position="144"/>
        <end position="149"/>
    </location>
</feature>
<keyword evidence="2" id="KW-0479">Metal-binding</keyword>
<organism evidence="11 12">
    <name type="scientific">Mesorhabditis spiculigera</name>
    <dbReference type="NCBI Taxonomy" id="96644"/>
    <lineage>
        <taxon>Eukaryota</taxon>
        <taxon>Metazoa</taxon>
        <taxon>Ecdysozoa</taxon>
        <taxon>Nematoda</taxon>
        <taxon>Chromadorea</taxon>
        <taxon>Rhabditida</taxon>
        <taxon>Rhabditina</taxon>
        <taxon>Rhabditomorpha</taxon>
        <taxon>Rhabditoidea</taxon>
        <taxon>Rhabditidae</taxon>
        <taxon>Mesorhabditinae</taxon>
        <taxon>Mesorhabditis</taxon>
    </lineage>
</organism>
<dbReference type="GO" id="GO:0046872">
    <property type="term" value="F:metal ion binding"/>
    <property type="evidence" value="ECO:0007669"/>
    <property type="project" value="UniProtKB-KW"/>
</dbReference>
<dbReference type="Proteomes" id="UP001177023">
    <property type="component" value="Unassembled WGS sequence"/>
</dbReference>
<feature type="region of interest" description="Disordered" evidence="9">
    <location>
        <begin position="327"/>
        <end position="358"/>
    </location>
</feature>